<dbReference type="PANTHER" id="PTHR12215:SF10">
    <property type="entry name" value="L-AMINOADIPATE-SEMIALDEHYDE DEHYDROGENASE-PHOSPHOPANTETHEINYL TRANSFERASE"/>
    <property type="match status" value="1"/>
</dbReference>
<evidence type="ECO:0000313" key="4">
    <source>
        <dbReference type="EMBL" id="TDR47531.1"/>
    </source>
</evidence>
<reference evidence="4 5" key="1">
    <citation type="submission" date="2019-03" db="EMBL/GenBank/DDBJ databases">
        <title>Genomic Encyclopedia of Type Strains, Phase IV (KMG-IV): sequencing the most valuable type-strain genomes for metagenomic binning, comparative biology and taxonomic classification.</title>
        <authorList>
            <person name="Goeker M."/>
        </authorList>
    </citation>
    <scope>NUCLEOTIDE SEQUENCE [LARGE SCALE GENOMIC DNA]</scope>
    <source>
        <strain evidence="4 5">DSM 21667</strain>
    </source>
</reference>
<dbReference type="InterPro" id="IPR050559">
    <property type="entry name" value="P-Pant_transferase_sf"/>
</dbReference>
<dbReference type="SUPFAM" id="SSF56214">
    <property type="entry name" value="4'-phosphopantetheinyl transferase"/>
    <property type="match status" value="2"/>
</dbReference>
<keyword evidence="5" id="KW-1185">Reference proteome</keyword>
<feature type="domain" description="4'-phosphopantetheinyl transferase" evidence="3">
    <location>
        <begin position="95"/>
        <end position="174"/>
    </location>
</feature>
<dbReference type="RefSeq" id="WP_133817253.1">
    <property type="nucleotide sequence ID" value="NZ_SNZH01000002.1"/>
</dbReference>
<comment type="caution">
    <text evidence="4">The sequence shown here is derived from an EMBL/GenBank/DDBJ whole genome shotgun (WGS) entry which is preliminary data.</text>
</comment>
<dbReference type="EMBL" id="SNZH01000002">
    <property type="protein sequence ID" value="TDR47531.1"/>
    <property type="molecule type" value="Genomic_DNA"/>
</dbReference>
<evidence type="ECO:0000313" key="5">
    <source>
        <dbReference type="Proteomes" id="UP000295293"/>
    </source>
</evidence>
<comment type="similarity">
    <text evidence="1">Belongs to the P-Pant transferase superfamily. Gsp/Sfp/HetI/AcpT family.</text>
</comment>
<sequence length="224" mass="24258">MSCPPTFASAIPPQPLPGDEIHLWFCEFSPGAGTRQAIQALLRQLLSAYCGRPVDDAALQLGAHGKPYLRDGSLSFNLSHSGDAALVALARYGDLGVDLERPGRRRHHLALAERYFCAAESQAIAACEAEAREALFLQLWTAKEAVLKALGRGLAFGLDRLEFALDPLPPRLLHIDDSGGAVASWQLQALALPGGRVGHLAWRGEPRQLRRFCHSLQPGQADVK</sequence>
<gene>
    <name evidence="4" type="ORF">DFR29_102191</name>
</gene>
<name>A0A4R6Z6X8_9GAMM</name>
<dbReference type="OrthoDB" id="9808281at2"/>
<proteinExistence type="inferred from homology"/>
<dbReference type="AlphaFoldDB" id="A0A4R6Z6X8"/>
<protein>
    <submittedName>
        <fullName evidence="4">4'-phosphopantetheinyl transferase</fullName>
    </submittedName>
</protein>
<evidence type="ECO:0000256" key="1">
    <source>
        <dbReference type="ARBA" id="ARBA00010990"/>
    </source>
</evidence>
<organism evidence="4 5">
    <name type="scientific">Tahibacter aquaticus</name>
    <dbReference type="NCBI Taxonomy" id="520092"/>
    <lineage>
        <taxon>Bacteria</taxon>
        <taxon>Pseudomonadati</taxon>
        <taxon>Pseudomonadota</taxon>
        <taxon>Gammaproteobacteria</taxon>
        <taxon>Lysobacterales</taxon>
        <taxon>Rhodanobacteraceae</taxon>
        <taxon>Tahibacter</taxon>
    </lineage>
</organism>
<dbReference type="InterPro" id="IPR008278">
    <property type="entry name" value="4-PPantetheinyl_Trfase_dom"/>
</dbReference>
<dbReference type="Gene3D" id="3.90.470.20">
    <property type="entry name" value="4'-phosphopantetheinyl transferase domain"/>
    <property type="match status" value="1"/>
</dbReference>
<dbReference type="Proteomes" id="UP000295293">
    <property type="component" value="Unassembled WGS sequence"/>
</dbReference>
<evidence type="ECO:0000256" key="2">
    <source>
        <dbReference type="ARBA" id="ARBA00022679"/>
    </source>
</evidence>
<dbReference type="InterPro" id="IPR037143">
    <property type="entry name" value="4-PPantetheinyl_Trfase_dom_sf"/>
</dbReference>
<dbReference type="PANTHER" id="PTHR12215">
    <property type="entry name" value="PHOSPHOPANTETHEINE TRANSFERASE"/>
    <property type="match status" value="1"/>
</dbReference>
<keyword evidence="2 4" id="KW-0808">Transferase</keyword>
<dbReference type="GO" id="GO:0000287">
    <property type="term" value="F:magnesium ion binding"/>
    <property type="evidence" value="ECO:0007669"/>
    <property type="project" value="InterPro"/>
</dbReference>
<dbReference type="GO" id="GO:0019878">
    <property type="term" value="P:lysine biosynthetic process via aminoadipic acid"/>
    <property type="evidence" value="ECO:0007669"/>
    <property type="project" value="TreeGrafter"/>
</dbReference>
<evidence type="ECO:0000259" key="3">
    <source>
        <dbReference type="Pfam" id="PF01648"/>
    </source>
</evidence>
<dbReference type="GO" id="GO:0008897">
    <property type="term" value="F:holo-[acyl-carrier-protein] synthase activity"/>
    <property type="evidence" value="ECO:0007669"/>
    <property type="project" value="InterPro"/>
</dbReference>
<dbReference type="GO" id="GO:0005829">
    <property type="term" value="C:cytosol"/>
    <property type="evidence" value="ECO:0007669"/>
    <property type="project" value="TreeGrafter"/>
</dbReference>
<accession>A0A4R6Z6X8</accession>
<dbReference type="Pfam" id="PF01648">
    <property type="entry name" value="ACPS"/>
    <property type="match status" value="1"/>
</dbReference>